<sequence length="155" mass="18268">MDLKQEKFLFTDGEEHLITDFQKEKGYIFYFFPKAATPGCILETVAYNRYYQKFLTAGYNVIGISRDNLKKQTKFQNDNNVIFPMLCDIDSKLCEMFGVLKEKKMFNNVYFGIERSTFLLDNDFKIIQEWRKVKPVEHIKTVLSVVTETDLNNKS</sequence>
<organism evidence="14 15">
    <name type="scientific">Spiroplasma phoeniceum P40</name>
    <dbReference type="NCBI Taxonomy" id="1276259"/>
    <lineage>
        <taxon>Bacteria</taxon>
        <taxon>Bacillati</taxon>
        <taxon>Mycoplasmatota</taxon>
        <taxon>Mollicutes</taxon>
        <taxon>Entomoplasmatales</taxon>
        <taxon>Spiroplasmataceae</taxon>
        <taxon>Spiroplasma</taxon>
    </lineage>
</organism>
<feature type="domain" description="Alkyl hydroperoxide reductase subunit C/ Thiol specific antioxidant" evidence="13">
    <location>
        <begin position="11"/>
        <end position="127"/>
    </location>
</feature>
<evidence type="ECO:0000256" key="6">
    <source>
        <dbReference type="ARBA" id="ARBA00023002"/>
    </source>
</evidence>
<keyword evidence="6" id="KW-0560">Oxidoreductase</keyword>
<evidence type="ECO:0000256" key="7">
    <source>
        <dbReference type="ARBA" id="ARBA00023157"/>
    </source>
</evidence>
<evidence type="ECO:0000256" key="9">
    <source>
        <dbReference type="ARBA" id="ARBA00032824"/>
    </source>
</evidence>
<accession>A0A345DMU1</accession>
<keyword evidence="5" id="KW-0049">Antioxidant</keyword>
<dbReference type="RefSeq" id="WP_114564438.1">
    <property type="nucleotide sequence ID" value="NZ_CP031088.1"/>
</dbReference>
<evidence type="ECO:0000259" key="13">
    <source>
        <dbReference type="Pfam" id="PF00578"/>
    </source>
</evidence>
<dbReference type="Proteomes" id="UP000253689">
    <property type="component" value="Chromosome"/>
</dbReference>
<evidence type="ECO:0000256" key="1">
    <source>
        <dbReference type="ARBA" id="ARBA00003330"/>
    </source>
</evidence>
<dbReference type="Gene3D" id="3.40.30.10">
    <property type="entry name" value="Glutaredoxin"/>
    <property type="match status" value="1"/>
</dbReference>
<dbReference type="Pfam" id="PF00578">
    <property type="entry name" value="AhpC-TSA"/>
    <property type="match status" value="1"/>
</dbReference>
<evidence type="ECO:0000256" key="11">
    <source>
        <dbReference type="ARBA" id="ARBA00041373"/>
    </source>
</evidence>
<keyword evidence="15" id="KW-1185">Reference proteome</keyword>
<comment type="catalytic activity">
    <reaction evidence="12">
        <text>a hydroperoxide + [thioredoxin]-dithiol = an alcohol + [thioredoxin]-disulfide + H2O</text>
        <dbReference type="Rhea" id="RHEA:62620"/>
        <dbReference type="Rhea" id="RHEA-COMP:10698"/>
        <dbReference type="Rhea" id="RHEA-COMP:10700"/>
        <dbReference type="ChEBI" id="CHEBI:15377"/>
        <dbReference type="ChEBI" id="CHEBI:29950"/>
        <dbReference type="ChEBI" id="CHEBI:30879"/>
        <dbReference type="ChEBI" id="CHEBI:35924"/>
        <dbReference type="ChEBI" id="CHEBI:50058"/>
        <dbReference type="EC" id="1.11.1.24"/>
    </reaction>
</comment>
<name>A0A345DMU1_9MOLU</name>
<dbReference type="InterPro" id="IPR050924">
    <property type="entry name" value="Peroxiredoxin_BCP/PrxQ"/>
</dbReference>
<evidence type="ECO:0000313" key="14">
    <source>
        <dbReference type="EMBL" id="AXF95529.1"/>
    </source>
</evidence>
<proteinExistence type="inferred from homology"/>
<dbReference type="CDD" id="cd03017">
    <property type="entry name" value="PRX_BCP"/>
    <property type="match status" value="1"/>
</dbReference>
<dbReference type="SUPFAM" id="SSF52833">
    <property type="entry name" value="Thioredoxin-like"/>
    <property type="match status" value="1"/>
</dbReference>
<evidence type="ECO:0000256" key="5">
    <source>
        <dbReference type="ARBA" id="ARBA00022862"/>
    </source>
</evidence>
<dbReference type="InterPro" id="IPR036249">
    <property type="entry name" value="Thioredoxin-like_sf"/>
</dbReference>
<comment type="similarity">
    <text evidence="10">Belongs to the peroxiredoxin family. BCP/PrxQ subfamily.</text>
</comment>
<evidence type="ECO:0000256" key="10">
    <source>
        <dbReference type="ARBA" id="ARBA00038489"/>
    </source>
</evidence>
<comment type="subunit">
    <text evidence="2">Monomer.</text>
</comment>
<evidence type="ECO:0000256" key="8">
    <source>
        <dbReference type="ARBA" id="ARBA00023284"/>
    </source>
</evidence>
<dbReference type="PANTHER" id="PTHR42801">
    <property type="entry name" value="THIOREDOXIN-DEPENDENT PEROXIDE REDUCTASE"/>
    <property type="match status" value="1"/>
</dbReference>
<dbReference type="GO" id="GO:0045454">
    <property type="term" value="P:cell redox homeostasis"/>
    <property type="evidence" value="ECO:0007669"/>
    <property type="project" value="TreeGrafter"/>
</dbReference>
<dbReference type="PANTHER" id="PTHR42801:SF4">
    <property type="entry name" value="AHPC_TSA FAMILY PROTEIN"/>
    <property type="match status" value="1"/>
</dbReference>
<evidence type="ECO:0000256" key="12">
    <source>
        <dbReference type="ARBA" id="ARBA00049091"/>
    </source>
</evidence>
<dbReference type="InterPro" id="IPR000866">
    <property type="entry name" value="AhpC/TSA"/>
</dbReference>
<keyword evidence="4" id="KW-0575">Peroxidase</keyword>
<keyword evidence="8" id="KW-0676">Redox-active center</keyword>
<protein>
    <recommendedName>
        <fullName evidence="3">thioredoxin-dependent peroxiredoxin</fullName>
        <ecNumber evidence="3">1.11.1.24</ecNumber>
    </recommendedName>
    <alternativeName>
        <fullName evidence="11">Bacterioferritin comigratory protein</fullName>
    </alternativeName>
    <alternativeName>
        <fullName evidence="9">Thioredoxin peroxidase</fullName>
    </alternativeName>
</protein>
<keyword evidence="7" id="KW-1015">Disulfide bond</keyword>
<dbReference type="GO" id="GO:0005737">
    <property type="term" value="C:cytoplasm"/>
    <property type="evidence" value="ECO:0007669"/>
    <property type="project" value="TreeGrafter"/>
</dbReference>
<dbReference type="GO" id="GO:0008379">
    <property type="term" value="F:thioredoxin peroxidase activity"/>
    <property type="evidence" value="ECO:0007669"/>
    <property type="project" value="TreeGrafter"/>
</dbReference>
<evidence type="ECO:0000256" key="2">
    <source>
        <dbReference type="ARBA" id="ARBA00011245"/>
    </source>
</evidence>
<dbReference type="GO" id="GO:0034599">
    <property type="term" value="P:cellular response to oxidative stress"/>
    <property type="evidence" value="ECO:0007669"/>
    <property type="project" value="TreeGrafter"/>
</dbReference>
<dbReference type="EC" id="1.11.1.24" evidence="3"/>
<dbReference type="AlphaFoldDB" id="A0A345DMU1"/>
<dbReference type="EMBL" id="CP031088">
    <property type="protein sequence ID" value="AXF95529.1"/>
    <property type="molecule type" value="Genomic_DNA"/>
</dbReference>
<reference evidence="15" key="1">
    <citation type="submission" date="2018-07" db="EMBL/GenBank/DDBJ databases">
        <title>Complete Genome Sequence of Spiroplasma phoeniceum.</title>
        <authorList>
            <person name="Davis R.E."/>
            <person name="Shao J.Y."/>
            <person name="Zhao Y."/>
            <person name="Silver A."/>
            <person name="Stump z."/>
            <person name="Gasparich G."/>
        </authorList>
    </citation>
    <scope>NUCLEOTIDE SEQUENCE [LARGE SCALE GENOMIC DNA]</scope>
    <source>
        <strain evidence="15">P40</strain>
    </source>
</reference>
<dbReference type="KEGG" id="sphh:SDAV_00535"/>
<comment type="function">
    <text evidence="1">Thiol-specific peroxidase that catalyzes the reduction of hydrogen peroxide and organic hydroperoxides to water and alcohols, respectively. Plays a role in cell protection against oxidative stress by detoxifying peroxides and as sensor of hydrogen peroxide-mediated signaling events.</text>
</comment>
<evidence type="ECO:0000313" key="15">
    <source>
        <dbReference type="Proteomes" id="UP000253689"/>
    </source>
</evidence>
<gene>
    <name evidence="14" type="ORF">SDAV_00535</name>
</gene>
<evidence type="ECO:0000256" key="4">
    <source>
        <dbReference type="ARBA" id="ARBA00022559"/>
    </source>
</evidence>
<evidence type="ECO:0000256" key="3">
    <source>
        <dbReference type="ARBA" id="ARBA00013017"/>
    </source>
</evidence>
<dbReference type="FunFam" id="3.40.30.10:FF:000007">
    <property type="entry name" value="Thioredoxin-dependent thiol peroxidase"/>
    <property type="match status" value="1"/>
</dbReference>